<dbReference type="Gene3D" id="2.60.200.40">
    <property type="match status" value="1"/>
</dbReference>
<evidence type="ECO:0000256" key="2">
    <source>
        <dbReference type="ARBA" id="ARBA00012133"/>
    </source>
</evidence>
<dbReference type="EMBL" id="CP001792">
    <property type="protein sequence ID" value="ACX76678.1"/>
    <property type="molecule type" value="Genomic_DNA"/>
</dbReference>
<dbReference type="eggNOG" id="COG1597">
    <property type="taxonomic scope" value="Bacteria"/>
</dbReference>
<dbReference type="PANTHER" id="PTHR11255">
    <property type="entry name" value="DIACYLGLYCEROL KINASE"/>
    <property type="match status" value="1"/>
</dbReference>
<dbReference type="Proteomes" id="UP000000517">
    <property type="component" value="Chromosome"/>
</dbReference>
<dbReference type="HOGENOM" id="CLU_045532_1_1_0"/>
<dbReference type="Pfam" id="PF00609">
    <property type="entry name" value="DAGK_acc"/>
    <property type="match status" value="1"/>
</dbReference>
<dbReference type="InterPro" id="IPR016064">
    <property type="entry name" value="NAD/diacylglycerol_kinase_sf"/>
</dbReference>
<evidence type="ECO:0000313" key="9">
    <source>
        <dbReference type="EMBL" id="ACX76678.1"/>
    </source>
</evidence>
<evidence type="ECO:0000256" key="4">
    <source>
        <dbReference type="ARBA" id="ARBA00022741"/>
    </source>
</evidence>
<dbReference type="GO" id="GO:0007200">
    <property type="term" value="P:phospholipase C-activating G protein-coupled receptor signaling pathway"/>
    <property type="evidence" value="ECO:0007669"/>
    <property type="project" value="InterPro"/>
</dbReference>
<evidence type="ECO:0000256" key="3">
    <source>
        <dbReference type="ARBA" id="ARBA00022679"/>
    </source>
</evidence>
<dbReference type="InterPro" id="IPR037607">
    <property type="entry name" value="DGK"/>
</dbReference>
<dbReference type="SUPFAM" id="SSF111331">
    <property type="entry name" value="NAD kinase/diacylglycerol kinase-like"/>
    <property type="match status" value="1"/>
</dbReference>
<feature type="domain" description="DAGKc" evidence="8">
    <location>
        <begin position="1"/>
        <end position="139"/>
    </location>
</feature>
<evidence type="ECO:0000313" key="10">
    <source>
        <dbReference type="EMBL" id="ADL26533.1"/>
    </source>
</evidence>
<dbReference type="InterPro" id="IPR000756">
    <property type="entry name" value="Diacylglycerol_kin_accessory"/>
</dbReference>
<dbReference type="GO" id="GO:0005524">
    <property type="term" value="F:ATP binding"/>
    <property type="evidence" value="ECO:0007669"/>
    <property type="project" value="UniProtKB-KW"/>
</dbReference>
<proteinExistence type="inferred from homology"/>
<keyword evidence="7" id="KW-1133">Transmembrane helix</keyword>
<dbReference type="GO" id="GO:0004143">
    <property type="term" value="F:ATP-dependent diacylglycerol kinase activity"/>
    <property type="evidence" value="ECO:0007669"/>
    <property type="project" value="UniProtKB-EC"/>
</dbReference>
<evidence type="ECO:0000313" key="12">
    <source>
        <dbReference type="Proteomes" id="UP000001497"/>
    </source>
</evidence>
<evidence type="ECO:0000256" key="6">
    <source>
        <dbReference type="ARBA" id="ARBA00022840"/>
    </source>
</evidence>
<evidence type="ECO:0000256" key="7">
    <source>
        <dbReference type="SAM" id="Phobius"/>
    </source>
</evidence>
<keyword evidence="6" id="KW-0067">ATP-binding</keyword>
<dbReference type="InterPro" id="IPR017438">
    <property type="entry name" value="ATP-NAD_kinase_N"/>
</dbReference>
<evidence type="ECO:0000256" key="1">
    <source>
        <dbReference type="ARBA" id="ARBA00009280"/>
    </source>
</evidence>
<keyword evidence="3" id="KW-0808">Transferase</keyword>
<comment type="similarity">
    <text evidence="1">Belongs to the eukaryotic diacylglycerol kinase family.</text>
</comment>
<dbReference type="EC" id="2.7.1.107" evidence="2"/>
<dbReference type="KEGG" id="fsc:FSU_0364"/>
<dbReference type="EMBL" id="CP002158">
    <property type="protein sequence ID" value="ADL26533.1"/>
    <property type="molecule type" value="Genomic_DNA"/>
</dbReference>
<dbReference type="RefSeq" id="WP_014545196.1">
    <property type="nucleotide sequence ID" value="NC_013410.1"/>
</dbReference>
<feature type="transmembrane region" description="Helical" evidence="7">
    <location>
        <begin position="249"/>
        <end position="268"/>
    </location>
</feature>
<dbReference type="AlphaFoldDB" id="C9RQD1"/>
<dbReference type="SMART" id="SM00045">
    <property type="entry name" value="DAGKa"/>
    <property type="match status" value="1"/>
</dbReference>
<evidence type="ECO:0000256" key="5">
    <source>
        <dbReference type="ARBA" id="ARBA00022777"/>
    </source>
</evidence>
<organism evidence="10 11">
    <name type="scientific">Fibrobacter succinogenes (strain ATCC 19169 / S85)</name>
    <dbReference type="NCBI Taxonomy" id="59374"/>
    <lineage>
        <taxon>Bacteria</taxon>
        <taxon>Pseudomonadati</taxon>
        <taxon>Fibrobacterota</taxon>
        <taxon>Fibrobacteria</taxon>
        <taxon>Fibrobacterales</taxon>
        <taxon>Fibrobacteraceae</taxon>
        <taxon>Fibrobacter</taxon>
    </lineage>
</organism>
<dbReference type="SMART" id="SM00046">
    <property type="entry name" value="DAGKc"/>
    <property type="match status" value="1"/>
</dbReference>
<dbReference type="InterPro" id="IPR001206">
    <property type="entry name" value="Diacylglycerol_kinase_cat_dom"/>
</dbReference>
<dbReference type="Pfam" id="PF00781">
    <property type="entry name" value="DAGK_cat"/>
    <property type="match status" value="1"/>
</dbReference>
<dbReference type="OrthoDB" id="142078at2"/>
<dbReference type="PROSITE" id="PS50146">
    <property type="entry name" value="DAGK"/>
    <property type="match status" value="1"/>
</dbReference>
<keyword evidence="5 10" id="KW-0418">Kinase</keyword>
<reference evidence="11" key="2">
    <citation type="submission" date="2010-08" db="EMBL/GenBank/DDBJ databases">
        <title>Complete sequence of Fibrobacter succinogenes subsp. succinogenes S85.</title>
        <authorList>
            <person name="Durkin A.S."/>
            <person name="Nelson K.E."/>
            <person name="Morrison M."/>
            <person name="Forsberg C.W."/>
            <person name="Wilson D.B."/>
            <person name="Russell J.B."/>
            <person name="Cann I.K.O."/>
            <person name="Mackie R.I."/>
            <person name="White B.A."/>
        </authorList>
    </citation>
    <scope>NUCLEOTIDE SEQUENCE [LARGE SCALE GENOMIC DNA]</scope>
    <source>
        <strain evidence="11">ATCC 19169 / S85</strain>
    </source>
</reference>
<reference evidence="10" key="3">
    <citation type="submission" date="2010-08" db="EMBL/GenBank/DDBJ databases">
        <authorList>
            <person name="Durkin A.S."/>
            <person name="Nelson K.E."/>
            <person name="Morrison M."/>
            <person name="Forsberg C.W."/>
            <person name="Wilson D.B."/>
            <person name="Russell J.B."/>
            <person name="Cann I.K.O."/>
            <person name="Mackie R.I."/>
            <person name="White B.A."/>
        </authorList>
    </citation>
    <scope>NUCLEOTIDE SEQUENCE</scope>
    <source>
        <strain evidence="10">S85</strain>
    </source>
</reference>
<evidence type="ECO:0000259" key="8">
    <source>
        <dbReference type="PROSITE" id="PS50146"/>
    </source>
</evidence>
<dbReference type="KEGG" id="fsu:Fisuc_3098"/>
<sequence length="321" mass="35622">MYKFFFLINPVSGGGQGKVIHKFLPEIMESMDFKADEWKAEFTRKEGMEEQILTALSSTEKLVAVGGDGTVSSVLSMMLMSEYADKVQIGLIPLGTGNDLARVLGLYKPFADKGLLYLVRRLLMAKSRPFDIWTVNDKFALANYFSAGIDARIAHDFNHDRATGVISSNSVIANKLHYVKRFFADRAYHLKSGKLSMVENTPELKETVDLTGHTTVIVGNIPSFASGANPFFQSDMADGYLEVVCVPNMLNFLLAIAVGNIPVIGYFLKKNLLKSRKVRSLTLELADDEYIQLDGEDLSGKVGNRVTIQFACQVHMLTLEE</sequence>
<name>C9RQD1_FIBSS</name>
<dbReference type="GO" id="GO:0016020">
    <property type="term" value="C:membrane"/>
    <property type="evidence" value="ECO:0007669"/>
    <property type="project" value="TreeGrafter"/>
</dbReference>
<protein>
    <recommendedName>
        <fullName evidence="2">diacylglycerol kinase (ATP)</fullName>
        <ecNumber evidence="2">2.7.1.107</ecNumber>
    </recommendedName>
</protein>
<keyword evidence="7" id="KW-0472">Membrane</keyword>
<reference evidence="9 12" key="1">
    <citation type="submission" date="2009-10" db="EMBL/GenBank/DDBJ databases">
        <title>Complete sequence of Fibrobacter succinogenes subsp. succinogenes S85.</title>
        <authorList>
            <consortium name="US DOE Joint Genome Institute"/>
            <person name="Lucas S."/>
            <person name="Copeland A."/>
            <person name="Lapidus A."/>
            <person name="Glavina del Rio T."/>
            <person name="Tice H."/>
            <person name="Bruce D."/>
            <person name="Goodwin L."/>
            <person name="Pitluck S."/>
            <person name="Chertkov O."/>
            <person name="Detter J.C."/>
            <person name="Han C."/>
            <person name="Tapia R."/>
            <person name="Larimer F."/>
            <person name="Land M."/>
            <person name="Hauser L."/>
            <person name="Kyrpides N."/>
            <person name="Mikhailova N."/>
            <person name="Weimer P.J."/>
            <person name="Stevenson D.M."/>
            <person name="Boyum J."/>
            <person name="Brumm P.I."/>
            <person name="Mead D."/>
        </authorList>
    </citation>
    <scope>NUCLEOTIDE SEQUENCE [LARGE SCALE GENOMIC DNA]</scope>
    <source>
        <strain evidence="12">ATCC 19169 / S85</strain>
        <strain evidence="9">S85</strain>
    </source>
</reference>
<dbReference type="PANTHER" id="PTHR11255:SF121">
    <property type="entry name" value="DIACYLGLYCEROL KINASE (ATP)"/>
    <property type="match status" value="1"/>
</dbReference>
<keyword evidence="7" id="KW-0812">Transmembrane</keyword>
<gene>
    <name evidence="9" type="ordered locus">Fisuc_3098</name>
    <name evidence="10" type="ordered locus">FSU_0364</name>
</gene>
<keyword evidence="12" id="KW-1185">Reference proteome</keyword>
<dbReference type="Proteomes" id="UP000001497">
    <property type="component" value="Chromosome"/>
</dbReference>
<accession>C9RQD1</accession>
<dbReference type="Gene3D" id="3.40.50.10330">
    <property type="entry name" value="Probable inorganic polyphosphate/atp-NAD kinase, domain 1"/>
    <property type="match status" value="1"/>
</dbReference>
<evidence type="ECO:0000313" key="11">
    <source>
        <dbReference type="Proteomes" id="UP000000517"/>
    </source>
</evidence>
<dbReference type="STRING" id="59374.FSU_0364"/>
<keyword evidence="4" id="KW-0547">Nucleotide-binding</keyword>